<dbReference type="Proteomes" id="UP001353858">
    <property type="component" value="Unassembled WGS sequence"/>
</dbReference>
<feature type="compositionally biased region" description="Acidic residues" evidence="1">
    <location>
        <begin position="120"/>
        <end position="132"/>
    </location>
</feature>
<evidence type="ECO:0000256" key="1">
    <source>
        <dbReference type="SAM" id="MobiDB-lite"/>
    </source>
</evidence>
<name>A0AAN7SM35_9COLE</name>
<reference evidence="3" key="1">
    <citation type="submission" date="2023-01" db="EMBL/GenBank/DDBJ databases">
        <title>Key to firefly adult light organ development and bioluminescence: homeobox transcription factors regulate luciferase expression and transportation to peroxisome.</title>
        <authorList>
            <person name="Fu X."/>
        </authorList>
    </citation>
    <scope>NUCLEOTIDE SEQUENCE [LARGE SCALE GENOMIC DNA]</scope>
</reference>
<evidence type="ECO:0000313" key="3">
    <source>
        <dbReference type="Proteomes" id="UP001353858"/>
    </source>
</evidence>
<proteinExistence type="predicted"/>
<feature type="compositionally biased region" description="Basic and acidic residues" evidence="1">
    <location>
        <begin position="171"/>
        <end position="180"/>
    </location>
</feature>
<dbReference type="EMBL" id="JARPUR010000001">
    <property type="protein sequence ID" value="KAK4886739.1"/>
    <property type="molecule type" value="Genomic_DNA"/>
</dbReference>
<feature type="compositionally biased region" description="Low complexity" evidence="1">
    <location>
        <begin position="133"/>
        <end position="144"/>
    </location>
</feature>
<organism evidence="2 3">
    <name type="scientific">Aquatica leii</name>
    <dbReference type="NCBI Taxonomy" id="1421715"/>
    <lineage>
        <taxon>Eukaryota</taxon>
        <taxon>Metazoa</taxon>
        <taxon>Ecdysozoa</taxon>
        <taxon>Arthropoda</taxon>
        <taxon>Hexapoda</taxon>
        <taxon>Insecta</taxon>
        <taxon>Pterygota</taxon>
        <taxon>Neoptera</taxon>
        <taxon>Endopterygota</taxon>
        <taxon>Coleoptera</taxon>
        <taxon>Polyphaga</taxon>
        <taxon>Elateriformia</taxon>
        <taxon>Elateroidea</taxon>
        <taxon>Lampyridae</taxon>
        <taxon>Luciolinae</taxon>
        <taxon>Aquatica</taxon>
    </lineage>
</organism>
<dbReference type="AlphaFoldDB" id="A0AAN7SM35"/>
<sequence length="195" mass="22068">MSPAELLLGIKIRNTNDILEETLKTDEVLQQHIVVREQNRETASDNIKRAQVSEVMLKKVPSAQDGSAKMSKHFVGPYRVETVLDKGRYVVSDIPSHRVTQKPYKGVLPLERLKLYSYGDDSDGTEDDENNEQAEANTDVPIDPIIEDDEESGRAELSCQGHSDVPLDGMETSKVRMSERKRQKKQYSCCRDCNE</sequence>
<evidence type="ECO:0000313" key="2">
    <source>
        <dbReference type="EMBL" id="KAK4886739.1"/>
    </source>
</evidence>
<gene>
    <name evidence="2" type="ORF">RN001_003010</name>
</gene>
<protein>
    <submittedName>
        <fullName evidence="2">Uncharacterized protein</fullName>
    </submittedName>
</protein>
<comment type="caution">
    <text evidence="2">The sequence shown here is derived from an EMBL/GenBank/DDBJ whole genome shotgun (WGS) entry which is preliminary data.</text>
</comment>
<feature type="region of interest" description="Disordered" evidence="1">
    <location>
        <begin position="118"/>
        <end position="195"/>
    </location>
</feature>
<keyword evidence="3" id="KW-1185">Reference proteome</keyword>
<accession>A0AAN7SM35</accession>